<evidence type="ECO:0000313" key="8">
    <source>
        <dbReference type="EMBL" id="ARB05973.1"/>
    </source>
</evidence>
<accession>A0A1V0DXU5</accession>
<comment type="similarity">
    <text evidence="5">Belongs to the RNA ligase 2 family.</text>
</comment>
<dbReference type="GO" id="GO:0046872">
    <property type="term" value="F:metal ion binding"/>
    <property type="evidence" value="ECO:0007669"/>
    <property type="project" value="UniProtKB-UniRule"/>
</dbReference>
<feature type="active site" description="N6-AMP-lysine intermediate" evidence="5">
    <location>
        <position position="37"/>
    </location>
</feature>
<feature type="binding site" evidence="5">
    <location>
        <position position="57"/>
    </location>
    <ligand>
        <name>AMP</name>
        <dbReference type="ChEBI" id="CHEBI:456215"/>
    </ligand>
</feature>
<keyword evidence="5" id="KW-0692">RNA repair</keyword>
<sequence>MFAKYSSLENHSNSKIINKIRDEGHTIWDKIWVAREKIHGANFSVIITKESISFAKRSGPIEPTESFFDYENVMSRYMAGFKSLQSSLTKLDSHIQIFGELAGKGIQKEVDYGDKDFYVFDIIDNGVYLNDFVVSFICRNAGLKMAPLIDSGSFDDLIKLPNDFQSLVNEYNEVWDPVKAANNKETKFELKAGTDNITEGYVLKPVKYTELTNGNRVAIKCKNSKFSEKKKSDKLIQPEAHLSENDVALLQALLEFNTWNRVLNVVSHLGEINAKMFGRVMGLTCQDILVEAEREGIDINTAEMPSLVKKRLTTEVQNTIRSQWSELL</sequence>
<keyword evidence="5" id="KW-0460">Magnesium</keyword>
<reference evidence="8 9" key="1">
    <citation type="submission" date="2017-02" db="EMBL/GenBank/DDBJ databases">
        <title>Characterization and complete genome sequence of Yersinia bacteriophage, fHe-Yen9-01.</title>
        <authorList>
            <person name="Jun J.W."/>
            <person name="Wicklund A."/>
            <person name="Skurnik M."/>
        </authorList>
    </citation>
    <scope>NUCLEOTIDE SEQUENCE [LARGE SCALE GENOMIC DNA]</scope>
</reference>
<keyword evidence="3 5" id="KW-0067">ATP-binding</keyword>
<gene>
    <name evidence="8" type="ORF">fHeYen901_200</name>
</gene>
<comment type="cofactor">
    <cofactor evidence="5">
        <name>Mg(2+)</name>
        <dbReference type="ChEBI" id="CHEBI:18420"/>
    </cofactor>
    <cofactor evidence="5">
        <name>Mn(2+)</name>
        <dbReference type="ChEBI" id="CHEBI:29035"/>
    </cofactor>
    <text evidence="5">Binds 2 magnesium ions that may perform the catalytic activity via a two-metal mechanism.</text>
</comment>
<dbReference type="InterPro" id="IPR021122">
    <property type="entry name" value="RNA_ligase_dom_REL/Rnl2"/>
</dbReference>
<dbReference type="GO" id="GO:0005524">
    <property type="term" value="F:ATP binding"/>
    <property type="evidence" value="ECO:0007669"/>
    <property type="project" value="UniProtKB-UniRule"/>
</dbReference>
<organism evidence="8 9">
    <name type="scientific">Yersinia phage fHe-Yen9-01</name>
    <dbReference type="NCBI Taxonomy" id="1965363"/>
    <lineage>
        <taxon>Viruses</taxon>
        <taxon>Duplodnaviria</taxon>
        <taxon>Heunggongvirae</taxon>
        <taxon>Uroviricota</taxon>
        <taxon>Caudoviricetes</taxon>
        <taxon>Pantevenvirales</taxon>
        <taxon>Straboviridae</taxon>
        <taxon>Tevenvirinae</taxon>
        <taxon>Tegunavirus</taxon>
        <taxon>Tegunavirus fheyen901</taxon>
    </lineage>
</organism>
<dbReference type="Pfam" id="PF18043">
    <property type="entry name" value="T4_Rnl2_C"/>
    <property type="match status" value="1"/>
</dbReference>
<evidence type="ECO:0000259" key="7">
    <source>
        <dbReference type="Pfam" id="PF18043"/>
    </source>
</evidence>
<dbReference type="NCBIfam" id="TIGR02307">
    <property type="entry name" value="RNA_lig_RNL2"/>
    <property type="match status" value="1"/>
</dbReference>
<comment type="domain">
    <text evidence="5">The adenylyltransferase domain in the N-terminus performs step 1 and step 3 reactions. The C-terminus domain is required for step 2 of the ligation pathway.</text>
</comment>
<dbReference type="Gene3D" id="3.30.470.30">
    <property type="entry name" value="DNA ligase/mRNA capping enzyme"/>
    <property type="match status" value="1"/>
</dbReference>
<keyword evidence="5" id="KW-0479">Metal-binding</keyword>
<feature type="binding site" evidence="5">
    <location>
        <position position="220"/>
    </location>
    <ligand>
        <name>AMP</name>
        <dbReference type="ChEBI" id="CHEBI:456215"/>
    </ligand>
</feature>
<comment type="function">
    <text evidence="5">Repairs 3'-OH/5'-PO4 nicks in duplex RNA or RNA:DNA hybrid in which the broken 3'-OH strand is RNA. The nick ligation reaction entails three nucleotidyl transfer steps. In the first step, the RNA ligase reacts with ATP in the absence of nucleic acid to form a covalent ligase-AMP intermediate and release pyrophosphate. In step 2, the ligase-AMP binds to the nicked duplex nucleic acid and transfers the adenylate to the 5'-PO4 terminus to form an adenylylated nicked intermediate. In step 3, the RNA ligase directs the attack of the nick 3'-OH on the 5'-phosphoanhydride linkage, resulting in a repaired 3' - 5' phosphodiester and release of AMP.</text>
</comment>
<dbReference type="InterPro" id="IPR040609">
    <property type="entry name" value="Rnl2_C"/>
</dbReference>
<feature type="binding site" evidence="5">
    <location>
        <position position="222"/>
    </location>
    <ligand>
        <name>AMP</name>
        <dbReference type="ChEBI" id="CHEBI:456215"/>
    </ligand>
</feature>
<evidence type="ECO:0000256" key="2">
    <source>
        <dbReference type="ARBA" id="ARBA00022741"/>
    </source>
</evidence>
<proteinExistence type="inferred from homology"/>
<feature type="binding site" evidence="5">
    <location>
        <position position="199"/>
    </location>
    <ligand>
        <name>Mg(2+)</name>
        <dbReference type="ChEBI" id="CHEBI:18420"/>
        <label>1</label>
    </ligand>
</feature>
<comment type="catalytic activity">
    <reaction evidence="4 5">
        <text>ATP + (ribonucleotide)n-3'-hydroxyl + 5'-phospho-(ribonucleotide)m = (ribonucleotide)n+m + AMP + diphosphate.</text>
        <dbReference type="EC" id="6.5.1.3"/>
    </reaction>
</comment>
<dbReference type="Proteomes" id="UP000222840">
    <property type="component" value="Segment"/>
</dbReference>
<name>A0A1V0DXU5_9CAUD</name>
<evidence type="ECO:0000313" key="9">
    <source>
        <dbReference type="Proteomes" id="UP000222840"/>
    </source>
</evidence>
<feature type="binding site" evidence="5">
    <location>
        <position position="100"/>
    </location>
    <ligand>
        <name>AMP</name>
        <dbReference type="ChEBI" id="CHEBI:456215"/>
    </ligand>
</feature>
<evidence type="ECO:0000256" key="4">
    <source>
        <dbReference type="ARBA" id="ARBA00034038"/>
    </source>
</evidence>
<comment type="caution">
    <text evidence="5">Lacks conserved residue(s) required for the propagation of feature annotation.</text>
</comment>
<feature type="domain" description="RNA ligase 2 C-terminal" evidence="7">
    <location>
        <begin position="242"/>
        <end position="317"/>
    </location>
</feature>
<dbReference type="HAMAP" id="MF_04150">
    <property type="entry name" value="RNALIG2_T4"/>
    <property type="match status" value="1"/>
</dbReference>
<feature type="binding site" evidence="5">
    <location>
        <position position="42"/>
    </location>
    <ligand>
        <name>AMP</name>
        <dbReference type="ChEBI" id="CHEBI:456215"/>
    </ligand>
</feature>
<keyword evidence="1 5" id="KW-0436">Ligase</keyword>
<dbReference type="InterPro" id="IPR044263">
    <property type="entry name" value="Rnl2_vir"/>
</dbReference>
<evidence type="ECO:0000256" key="5">
    <source>
        <dbReference type="HAMAP-Rule" id="MF_04150"/>
    </source>
</evidence>
<keyword evidence="2 5" id="KW-0547">Nucleotide-binding</keyword>
<dbReference type="EC" id="6.5.1.3" evidence="5"/>
<evidence type="ECO:0000256" key="1">
    <source>
        <dbReference type="ARBA" id="ARBA00022598"/>
    </source>
</evidence>
<dbReference type="GO" id="GO:0042245">
    <property type="term" value="P:RNA repair"/>
    <property type="evidence" value="ECO:0007669"/>
    <property type="project" value="UniProtKB-UniRule"/>
</dbReference>
<dbReference type="Gene3D" id="3.30.1490.70">
    <property type="match status" value="1"/>
</dbReference>
<dbReference type="EMBL" id="KY593455">
    <property type="protein sequence ID" value="ARB05973.1"/>
    <property type="molecule type" value="Genomic_DNA"/>
</dbReference>
<evidence type="ECO:0000256" key="3">
    <source>
        <dbReference type="ARBA" id="ARBA00022840"/>
    </source>
</evidence>
<dbReference type="Pfam" id="PF09414">
    <property type="entry name" value="RNA_ligase"/>
    <property type="match status" value="1"/>
</dbReference>
<feature type="domain" description="RNA ligase" evidence="6">
    <location>
        <begin position="31"/>
        <end position="221"/>
    </location>
</feature>
<evidence type="ECO:0000259" key="6">
    <source>
        <dbReference type="Pfam" id="PF09414"/>
    </source>
</evidence>
<dbReference type="Gene3D" id="1.10.10.1810">
    <property type="entry name" value="RNA ligase"/>
    <property type="match status" value="1"/>
</dbReference>
<protein>
    <recommendedName>
        <fullName evidence="5">RNA ligase 2</fullName>
        <ecNumber evidence="5">6.5.1.3</ecNumber>
    </recommendedName>
    <alternativeName>
        <fullName evidence="5">Rnl2</fullName>
    </alternativeName>
</protein>
<keyword evidence="9" id="KW-1185">Reference proteome</keyword>
<dbReference type="GO" id="GO:0003972">
    <property type="term" value="F:RNA ligase (ATP) activity"/>
    <property type="evidence" value="ECO:0007669"/>
    <property type="project" value="UniProtKB-UniRule"/>
</dbReference>
<dbReference type="InterPro" id="IPR012647">
    <property type="entry name" value="RNA_lig_RNL2"/>
</dbReference>
<dbReference type="SUPFAM" id="SSF56091">
    <property type="entry name" value="DNA ligase/mRNA capping enzyme, catalytic domain"/>
    <property type="match status" value="1"/>
</dbReference>
<dbReference type="InterPro" id="IPR041948">
    <property type="entry name" value="Rnl1/2_C_sf"/>
</dbReference>
<feature type="binding site" evidence="5">
    <location>
        <position position="36"/>
    </location>
    <ligand>
        <name>AMP</name>
        <dbReference type="ChEBI" id="CHEBI:456215"/>
    </ligand>
</feature>
<feature type="binding site" evidence="5">
    <location>
        <position position="38"/>
    </location>
    <ligand>
        <name>AMP</name>
        <dbReference type="ChEBI" id="CHEBI:456215"/>
    </ligand>
</feature>